<dbReference type="InterPro" id="IPR039282">
    <property type="entry name" value="LSU"/>
</dbReference>
<dbReference type="EMBL" id="JAKUCV010005122">
    <property type="protein sequence ID" value="KAJ4832487.1"/>
    <property type="molecule type" value="Genomic_DNA"/>
</dbReference>
<reference evidence="2" key="2">
    <citation type="journal article" date="2023" name="Plants (Basel)">
        <title>Annotation of the Turnera subulata (Passifloraceae) Draft Genome Reveals the S-Locus Evolved after the Divergence of Turneroideae from Passifloroideae in a Stepwise Manner.</title>
        <authorList>
            <person name="Henning P.M."/>
            <person name="Roalson E.H."/>
            <person name="Mir W."/>
            <person name="McCubbin A.G."/>
            <person name="Shore J.S."/>
        </authorList>
    </citation>
    <scope>NUCLEOTIDE SEQUENCE</scope>
    <source>
        <strain evidence="2">F60SS</strain>
    </source>
</reference>
<proteinExistence type="predicted"/>
<comment type="caution">
    <text evidence="2">The sequence shown here is derived from an EMBL/GenBank/DDBJ whole genome shotgun (WGS) entry which is preliminary data.</text>
</comment>
<feature type="coiled-coil region" evidence="1">
    <location>
        <begin position="41"/>
        <end position="100"/>
    </location>
</feature>
<accession>A0A9Q0J8Z8</accession>
<evidence type="ECO:0000313" key="2">
    <source>
        <dbReference type="EMBL" id="KAJ4832487.1"/>
    </source>
</evidence>
<dbReference type="PANTHER" id="PTHR34283">
    <property type="entry name" value="PROTEIN RESPONSE TO LOW SULFUR 1"/>
    <property type="match status" value="1"/>
</dbReference>
<dbReference type="OrthoDB" id="1888446at2759"/>
<dbReference type="Proteomes" id="UP001141552">
    <property type="component" value="Unassembled WGS sequence"/>
</dbReference>
<sequence length="129" mass="15170">MTMVLQLSYREYIQYKMAIFSRWENEKKNAAAAAAAGTGKEEEIQVVLKKRNEELERALRESREREEQMRVELQRAFERLRVAEEAEERLCSQLGELEAEAVTQAREYHARIISLMDQLLQANHLTQRS</sequence>
<keyword evidence="1" id="KW-0175">Coiled coil</keyword>
<gene>
    <name evidence="2" type="ORF">Tsubulata_000034</name>
</gene>
<reference evidence="2" key="1">
    <citation type="submission" date="2022-02" db="EMBL/GenBank/DDBJ databases">
        <authorList>
            <person name="Henning P.M."/>
            <person name="McCubbin A.G."/>
            <person name="Shore J.S."/>
        </authorList>
    </citation>
    <scope>NUCLEOTIDE SEQUENCE</scope>
    <source>
        <strain evidence="2">F60SS</strain>
        <tissue evidence="2">Leaves</tissue>
    </source>
</reference>
<dbReference type="Pfam" id="PF24980">
    <property type="entry name" value="LSU"/>
    <property type="match status" value="1"/>
</dbReference>
<name>A0A9Q0J8Z8_9ROSI</name>
<protein>
    <submittedName>
        <fullName evidence="2">Uncharacterized protein</fullName>
    </submittedName>
</protein>
<dbReference type="GO" id="GO:0098869">
    <property type="term" value="P:cellular oxidant detoxification"/>
    <property type="evidence" value="ECO:0007669"/>
    <property type="project" value="InterPro"/>
</dbReference>
<keyword evidence="3" id="KW-1185">Reference proteome</keyword>
<evidence type="ECO:0000313" key="3">
    <source>
        <dbReference type="Proteomes" id="UP001141552"/>
    </source>
</evidence>
<dbReference type="PANTHER" id="PTHR34283:SF1">
    <property type="entry name" value="PROTEIN RESPONSE TO LOW SULFUR 1"/>
    <property type="match status" value="1"/>
</dbReference>
<evidence type="ECO:0000256" key="1">
    <source>
        <dbReference type="SAM" id="Coils"/>
    </source>
</evidence>
<organism evidence="2 3">
    <name type="scientific">Turnera subulata</name>
    <dbReference type="NCBI Taxonomy" id="218843"/>
    <lineage>
        <taxon>Eukaryota</taxon>
        <taxon>Viridiplantae</taxon>
        <taxon>Streptophyta</taxon>
        <taxon>Embryophyta</taxon>
        <taxon>Tracheophyta</taxon>
        <taxon>Spermatophyta</taxon>
        <taxon>Magnoliopsida</taxon>
        <taxon>eudicotyledons</taxon>
        <taxon>Gunneridae</taxon>
        <taxon>Pentapetalae</taxon>
        <taxon>rosids</taxon>
        <taxon>fabids</taxon>
        <taxon>Malpighiales</taxon>
        <taxon>Passifloraceae</taxon>
        <taxon>Turnera</taxon>
    </lineage>
</organism>
<dbReference type="AlphaFoldDB" id="A0A9Q0J8Z8"/>